<dbReference type="PANTHER" id="PTHR41148">
    <property type="entry name" value="LP09875P"/>
    <property type="match status" value="1"/>
</dbReference>
<dbReference type="EMBL" id="PZQS01000004">
    <property type="protein sequence ID" value="PVD31480.1"/>
    <property type="molecule type" value="Genomic_DNA"/>
</dbReference>
<dbReference type="InterPro" id="IPR011993">
    <property type="entry name" value="PH-like_dom_sf"/>
</dbReference>
<dbReference type="STRING" id="400727.A0A2T7PDJ2"/>
<evidence type="ECO:0000256" key="1">
    <source>
        <dbReference type="SAM" id="MobiDB-lite"/>
    </source>
</evidence>
<sequence>MSFFSSNKDKDLLSKKSQFYVEFLGWMECRGVRGQRYTDPIIRELRRRQKRVERPPKFTIQVTRKELRITQELEEKKKRSIQKIKFPTIPARDVTYVVQARRESRVGGGLDDVVACIYLGYMPRTNCSVHVHVYRFDEPATAATFVELVSLIVADNARRIDEVELGLAERGEIDDPRLDFDPAPDSATGSVSSAEDETRTSGSDEVEADLQSLNEVRPFDSVAEELKHRLRVHDRPLLLPPKDYDTISRARGNLKDINERRCMNLHIVGEAALVAPAGSPSQQRRSARSGSGGESGVDLPSPSSDVSDSTTPFAQQTPTGVTSVSSPPASSSSSQPAEASFVYPPRPTPLSPRTSIRSGNSRFSDPPVVHARQSSASSVLSTHSSRTSQHSDGSGGGADNIIVYRGGADPPGSAGVRGRESYTSSSSQDAFLPPSDYYDGNIPNEVVPMRPKAHPPLLRANSTGMDASMLTRSMPAGLLHSEMQLSGSRRDEEFYPPRRGQSLHGSSGQVNSRRHLSSSEQNGDRRGKAPLK</sequence>
<dbReference type="Gene3D" id="2.30.29.30">
    <property type="entry name" value="Pleckstrin-homology domain (PH domain)/Phosphotyrosine-binding domain (PTB)"/>
    <property type="match status" value="1"/>
</dbReference>
<feature type="region of interest" description="Disordered" evidence="1">
    <location>
        <begin position="480"/>
        <end position="532"/>
    </location>
</feature>
<accession>A0A2T7PDJ2</accession>
<dbReference type="AlphaFoldDB" id="A0A2T7PDJ2"/>
<feature type="compositionally biased region" description="Basic and acidic residues" evidence="1">
    <location>
        <begin position="522"/>
        <end position="532"/>
    </location>
</feature>
<evidence type="ECO:0000313" key="3">
    <source>
        <dbReference type="Proteomes" id="UP000245119"/>
    </source>
</evidence>
<evidence type="ECO:0008006" key="4">
    <source>
        <dbReference type="Google" id="ProtNLM"/>
    </source>
</evidence>
<evidence type="ECO:0000313" key="2">
    <source>
        <dbReference type="EMBL" id="PVD31480.1"/>
    </source>
</evidence>
<dbReference type="PANTHER" id="PTHR41148:SF1">
    <property type="entry name" value="LP09875P"/>
    <property type="match status" value="1"/>
</dbReference>
<dbReference type="OMA" id="QFLGWVE"/>
<dbReference type="SUPFAM" id="SSF50729">
    <property type="entry name" value="PH domain-like"/>
    <property type="match status" value="1"/>
</dbReference>
<name>A0A2T7PDJ2_POMCA</name>
<protein>
    <recommendedName>
        <fullName evidence="4">PID domain-containing protein</fullName>
    </recommendedName>
</protein>
<feature type="compositionally biased region" description="Low complexity" evidence="1">
    <location>
        <begin position="374"/>
        <end position="388"/>
    </location>
</feature>
<feature type="region of interest" description="Disordered" evidence="1">
    <location>
        <begin position="174"/>
        <end position="213"/>
    </location>
</feature>
<dbReference type="OrthoDB" id="9994380at2759"/>
<reference evidence="2 3" key="1">
    <citation type="submission" date="2018-04" db="EMBL/GenBank/DDBJ databases">
        <title>The genome of golden apple snail Pomacea canaliculata provides insight into stress tolerance and invasive adaptation.</title>
        <authorList>
            <person name="Liu C."/>
            <person name="Liu B."/>
            <person name="Ren Y."/>
            <person name="Zhang Y."/>
            <person name="Wang H."/>
            <person name="Li S."/>
            <person name="Jiang F."/>
            <person name="Yin L."/>
            <person name="Zhang G."/>
            <person name="Qian W."/>
            <person name="Fan W."/>
        </authorList>
    </citation>
    <scope>NUCLEOTIDE SEQUENCE [LARGE SCALE GENOMIC DNA]</scope>
    <source>
        <strain evidence="2">SZHN2017</strain>
        <tissue evidence="2">Muscle</tissue>
    </source>
</reference>
<gene>
    <name evidence="2" type="ORF">C0Q70_06892</name>
</gene>
<feature type="compositionally biased region" description="Low complexity" evidence="1">
    <location>
        <begin position="296"/>
        <end position="342"/>
    </location>
</feature>
<keyword evidence="3" id="KW-1185">Reference proteome</keyword>
<feature type="region of interest" description="Disordered" evidence="1">
    <location>
        <begin position="276"/>
        <end position="435"/>
    </location>
</feature>
<dbReference type="Proteomes" id="UP000245119">
    <property type="component" value="Linkage Group LG4"/>
</dbReference>
<proteinExistence type="predicted"/>
<organism evidence="2 3">
    <name type="scientific">Pomacea canaliculata</name>
    <name type="common">Golden apple snail</name>
    <dbReference type="NCBI Taxonomy" id="400727"/>
    <lineage>
        <taxon>Eukaryota</taxon>
        <taxon>Metazoa</taxon>
        <taxon>Spiralia</taxon>
        <taxon>Lophotrochozoa</taxon>
        <taxon>Mollusca</taxon>
        <taxon>Gastropoda</taxon>
        <taxon>Caenogastropoda</taxon>
        <taxon>Architaenioglossa</taxon>
        <taxon>Ampullarioidea</taxon>
        <taxon>Ampullariidae</taxon>
        <taxon>Pomacea</taxon>
    </lineage>
</organism>
<comment type="caution">
    <text evidence="2">The sequence shown here is derived from an EMBL/GenBank/DDBJ whole genome shotgun (WGS) entry which is preliminary data.</text>
</comment>